<feature type="region of interest" description="Disordered" evidence="1">
    <location>
        <begin position="933"/>
        <end position="955"/>
    </location>
</feature>
<dbReference type="Proteomes" id="UP001165041">
    <property type="component" value="Unassembled WGS sequence"/>
</dbReference>
<name>A0A9W6V0K1_9ACTN</name>
<organism evidence="4 5">
    <name type="scientific">Kitasatospora phosalacinea</name>
    <dbReference type="NCBI Taxonomy" id="2065"/>
    <lineage>
        <taxon>Bacteria</taxon>
        <taxon>Bacillati</taxon>
        <taxon>Actinomycetota</taxon>
        <taxon>Actinomycetes</taxon>
        <taxon>Kitasatosporales</taxon>
        <taxon>Streptomycetaceae</taxon>
        <taxon>Kitasatospora</taxon>
    </lineage>
</organism>
<comment type="caution">
    <text evidence="4">The sequence shown here is derived from an EMBL/GenBank/DDBJ whole genome shotgun (WGS) entry which is preliminary data.</text>
</comment>
<evidence type="ECO:0000259" key="2">
    <source>
        <dbReference type="Pfam" id="PF05406"/>
    </source>
</evidence>
<dbReference type="InterPro" id="IPR008893">
    <property type="entry name" value="WGR_domain"/>
</dbReference>
<proteinExistence type="predicted"/>
<dbReference type="EMBL" id="BSSA01000009">
    <property type="protein sequence ID" value="GLW70924.1"/>
    <property type="molecule type" value="Genomic_DNA"/>
</dbReference>
<dbReference type="Gene3D" id="2.20.140.10">
    <property type="entry name" value="WGR domain"/>
    <property type="match status" value="1"/>
</dbReference>
<accession>A0A9W6V0K1</accession>
<dbReference type="Pfam" id="PF13569">
    <property type="entry name" value="DUF4132"/>
    <property type="match status" value="1"/>
</dbReference>
<evidence type="ECO:0008006" key="6">
    <source>
        <dbReference type="Google" id="ProtNLM"/>
    </source>
</evidence>
<gene>
    <name evidence="4" type="ORF">Kpho02_32230</name>
</gene>
<feature type="domain" description="WGR" evidence="2">
    <location>
        <begin position="21"/>
        <end position="82"/>
    </location>
</feature>
<evidence type="ECO:0000259" key="3">
    <source>
        <dbReference type="Pfam" id="PF13569"/>
    </source>
</evidence>
<protein>
    <recommendedName>
        <fullName evidence="6">WGR domain-containing protein</fullName>
    </recommendedName>
</protein>
<evidence type="ECO:0000313" key="5">
    <source>
        <dbReference type="Proteomes" id="UP001165041"/>
    </source>
</evidence>
<dbReference type="InterPro" id="IPR049809">
    <property type="entry name" value="YehF/YfeS-like_WGR"/>
</dbReference>
<reference evidence="4" key="1">
    <citation type="submission" date="2023-02" db="EMBL/GenBank/DDBJ databases">
        <title>Kitasatospora phosalacinea NBRC 14627.</title>
        <authorList>
            <person name="Ichikawa N."/>
            <person name="Sato H."/>
            <person name="Tonouchi N."/>
        </authorList>
    </citation>
    <scope>NUCLEOTIDE SEQUENCE</scope>
    <source>
        <strain evidence="4">NBRC 14627</strain>
    </source>
</reference>
<feature type="domain" description="DUF4132" evidence="3">
    <location>
        <begin position="935"/>
        <end position="1113"/>
    </location>
</feature>
<evidence type="ECO:0000256" key="1">
    <source>
        <dbReference type="SAM" id="MobiDB-lite"/>
    </source>
</evidence>
<dbReference type="InterPro" id="IPR025406">
    <property type="entry name" value="DUF4132"/>
</dbReference>
<dbReference type="AlphaFoldDB" id="A0A9W6V0K1"/>
<dbReference type="CDD" id="cd07996">
    <property type="entry name" value="WGR_MMR_like"/>
    <property type="match status" value="1"/>
</dbReference>
<sequence>MRRLAGTKREGSEGRVQRWELVDGGGSATFWEAEVDGAAVRVRYGRVGDGGRLQIKELSGPAAAAAHLAKLVGQKERAGYRAVGGGAGLPDEGPFVLPAAWRPLVLPRRGGAVAAEVAWPGPEAVAAGDALVAGRSASIANTLGTEGCDPGLVRAARAYLDGAADPLGAACTALLLPSVRNPEEGGAAVVVDGWAARHGLAFAALAAVESFEVEHDYRRSWSFGELTYRDDGRRLGHYAVPPQFELLSRARRLLAVADRGPYEEALAALAAVRSTPRRRVLAAVLVPGAGEWVTESVAEQEGFGEEGPLLRTLLLLALGTREQVDRLGPRPKVLPGAWTAERVATLADGLGADCVPLLAGALPSLDDPAKRRELAGRLLEFPGAEALDALIGHSQDPQVAPVLVEAVRRRPVGGLRRLAAPARGSGPVAVTARHLLDVHLAELLPVPAARLSQLDPADAGFLAELERSRPPRVPVAAAGALPAPLVVAPWETARKARAAAVVDGLAADSGTELVWQPGERAQWALACPYGDHGRFGPDTDWAAVAPGVLLAEPRRLPVEWDLLMSGPVEVLAPFASAWRPAQFYLGDAFLHPVLAKYGAALLPAVLHCVRERPALLGPTLLPVLSAEVARLLATGLTTAKPLHGAARAWFARHGVAGALLLVPEALGASGPARRAAEQALRLVAAEQGRDALLAAVDGRYGAAAGQAAAELLSTDPLVSALPVRMPAFPAWLRTAGLPPVLLADGGGALPESAVRHLVTMLALSAPGAPYPGLAVLREACTADSLAAFCWAVFEQWRLAGIPVKDRWALHALGEFGNDATARLLAPVLRNWPRHKVKQRAVDGLDVLVAIGTDTALAQLHGLTRRTDGRHLDQHAQRRIEAVAAQRGLSPQQLADRLVPDLELAADGSTVIDYGSRRFTVGFDEQLRPYVRDADGRRRKDLPAPGARDDQERATAERKRFATLKKDVRTLATDQIARLETAMVTERTWSTGEFTDLLVDHPLLGHLVRRLLWTADGTAFRVAEDRTFTDVHDEPFHLTTDAVVRLAHPLHLTTTELAAWAELFADYEIVQPFPQLGRVTGGFTPQEAAGSRLARFEGRTVPVGRLLGLTKRGWQRGEPQDAGVEVWFHKPLAEGRHLVIDLHPGIAVGAVAHLGDQTFEAVRLGTDPDDEWRSDRTPLRLGDLDAVTASELLAELEELTSS</sequence>
<dbReference type="Pfam" id="PF05406">
    <property type="entry name" value="WGR"/>
    <property type="match status" value="1"/>
</dbReference>
<evidence type="ECO:0000313" key="4">
    <source>
        <dbReference type="EMBL" id="GLW70924.1"/>
    </source>
</evidence>